<feature type="compositionally biased region" description="Basic and acidic residues" evidence="1">
    <location>
        <begin position="22"/>
        <end position="41"/>
    </location>
</feature>
<dbReference type="KEGG" id="aaxa:NCTC10138_00193"/>
<proteinExistence type="predicted"/>
<dbReference type="EMBL" id="LR215048">
    <property type="protein sequence ID" value="VEU79840.1"/>
    <property type="molecule type" value="Genomic_DNA"/>
</dbReference>
<accession>A0A449BC04</accession>
<dbReference type="STRING" id="1278311.GCA_000428705_01296"/>
<feature type="compositionally biased region" description="Basic residues" evidence="1">
    <location>
        <begin position="1"/>
        <end position="12"/>
    </location>
</feature>
<evidence type="ECO:0000313" key="3">
    <source>
        <dbReference type="Proteomes" id="UP000289841"/>
    </source>
</evidence>
<dbReference type="Proteomes" id="UP000289841">
    <property type="component" value="Chromosome"/>
</dbReference>
<feature type="region of interest" description="Disordered" evidence="1">
    <location>
        <begin position="1"/>
        <end position="41"/>
    </location>
</feature>
<protein>
    <submittedName>
        <fullName evidence="2">Uncharacterized protein</fullName>
    </submittedName>
</protein>
<evidence type="ECO:0000313" key="2">
    <source>
        <dbReference type="EMBL" id="VEU79840.1"/>
    </source>
</evidence>
<dbReference type="AlphaFoldDB" id="A0A449BC04"/>
<reference evidence="2 3" key="1">
    <citation type="submission" date="2019-01" db="EMBL/GenBank/DDBJ databases">
        <authorList>
            <consortium name="Pathogen Informatics"/>
        </authorList>
    </citation>
    <scope>NUCLEOTIDE SEQUENCE [LARGE SCALE GENOMIC DNA]</scope>
    <source>
        <strain evidence="2 3">NCTC10138</strain>
    </source>
</reference>
<dbReference type="RefSeq" id="WP_269744982.1">
    <property type="nucleotide sequence ID" value="NZ_LR215048.1"/>
</dbReference>
<evidence type="ECO:0000256" key="1">
    <source>
        <dbReference type="SAM" id="MobiDB-lite"/>
    </source>
</evidence>
<sequence>MKVSNRKLKKWRKDSPMVSRSYAEKRNRGEKHIEKEIEKYK</sequence>
<keyword evidence="3" id="KW-1185">Reference proteome</keyword>
<organism evidence="2 3">
    <name type="scientific">Haploplasma axanthum</name>
    <name type="common">Acholeplasma axanthum</name>
    <dbReference type="NCBI Taxonomy" id="29552"/>
    <lineage>
        <taxon>Bacteria</taxon>
        <taxon>Bacillati</taxon>
        <taxon>Mycoplasmatota</taxon>
        <taxon>Mollicutes</taxon>
        <taxon>Acholeplasmatales</taxon>
        <taxon>Acholeplasmataceae</taxon>
        <taxon>Haploplasma</taxon>
    </lineage>
</organism>
<gene>
    <name evidence="2" type="ORF">NCTC10138_00193</name>
</gene>
<name>A0A449BC04_HAPAX</name>